<organism evidence="7 8">
    <name type="scientific">Flavivirga aquimarina</name>
    <dbReference type="NCBI Taxonomy" id="2027862"/>
    <lineage>
        <taxon>Bacteria</taxon>
        <taxon>Pseudomonadati</taxon>
        <taxon>Bacteroidota</taxon>
        <taxon>Flavobacteriia</taxon>
        <taxon>Flavobacteriales</taxon>
        <taxon>Flavobacteriaceae</taxon>
        <taxon>Flavivirga</taxon>
    </lineage>
</organism>
<proteinExistence type="predicted"/>
<dbReference type="PROSITE" id="PS50249">
    <property type="entry name" value="MPN"/>
    <property type="match status" value="1"/>
</dbReference>
<protein>
    <submittedName>
        <fullName evidence="7">JAB domain-containing protein</fullName>
    </submittedName>
</protein>
<dbReference type="InterPro" id="IPR037518">
    <property type="entry name" value="MPN"/>
</dbReference>
<dbReference type="Gene3D" id="3.40.140.10">
    <property type="entry name" value="Cytidine Deaminase, domain 2"/>
    <property type="match status" value="1"/>
</dbReference>
<dbReference type="Pfam" id="PF04002">
    <property type="entry name" value="RadC"/>
    <property type="match status" value="1"/>
</dbReference>
<keyword evidence="5" id="KW-0482">Metalloprotease</keyword>
<dbReference type="SUPFAM" id="SSF102712">
    <property type="entry name" value="JAB1/MPN domain"/>
    <property type="match status" value="1"/>
</dbReference>
<sequence length="132" mass="15146">MTKYEEVQLVYRNKTKASDRPNVKSPDAAYKILLENWNMDQINLLEECKILLLDNRLKLMSVVHLSKGGLSSIVVDLRIVFSIALKRRSNRIILAHNHPSGSLRPSKEDIEITQEGYCSLMADYEDELSNEI</sequence>
<dbReference type="PANTHER" id="PTHR30471:SF3">
    <property type="entry name" value="UPF0758 PROTEIN YEES-RELATED"/>
    <property type="match status" value="1"/>
</dbReference>
<comment type="caution">
    <text evidence="7">The sequence shown here is derived from an EMBL/GenBank/DDBJ whole genome shotgun (WGS) entry which is preliminary data.</text>
</comment>
<keyword evidence="2" id="KW-0479">Metal-binding</keyword>
<keyword evidence="3" id="KW-0378">Hydrolase</keyword>
<keyword evidence="8" id="KW-1185">Reference proteome</keyword>
<dbReference type="InterPro" id="IPR025657">
    <property type="entry name" value="RadC_JAB"/>
</dbReference>
<dbReference type="EMBL" id="JAUOEK010000119">
    <property type="protein sequence ID" value="MDO5970315.1"/>
    <property type="molecule type" value="Genomic_DNA"/>
</dbReference>
<evidence type="ECO:0000256" key="2">
    <source>
        <dbReference type="ARBA" id="ARBA00022723"/>
    </source>
</evidence>
<dbReference type="RefSeq" id="WP_303278007.1">
    <property type="nucleotide sequence ID" value="NZ_JAUOEK010000119.1"/>
</dbReference>
<accession>A0ABT8WB00</accession>
<evidence type="ECO:0000313" key="8">
    <source>
        <dbReference type="Proteomes" id="UP001176883"/>
    </source>
</evidence>
<keyword evidence="4" id="KW-0862">Zinc</keyword>
<name>A0ABT8WB00_9FLAO</name>
<gene>
    <name evidence="7" type="ORF">Q4Q35_10905</name>
</gene>
<evidence type="ECO:0000313" key="7">
    <source>
        <dbReference type="EMBL" id="MDO5970315.1"/>
    </source>
</evidence>
<reference evidence="7" key="1">
    <citation type="submission" date="2023-07" db="EMBL/GenBank/DDBJ databases">
        <title>Two novel species in the genus Flavivirga.</title>
        <authorList>
            <person name="Kwon K."/>
        </authorList>
    </citation>
    <scope>NUCLEOTIDE SEQUENCE</scope>
    <source>
        <strain evidence="7">KCTC 52353</strain>
    </source>
</reference>
<evidence type="ECO:0000256" key="3">
    <source>
        <dbReference type="ARBA" id="ARBA00022801"/>
    </source>
</evidence>
<evidence type="ECO:0000256" key="5">
    <source>
        <dbReference type="ARBA" id="ARBA00023049"/>
    </source>
</evidence>
<keyword evidence="1" id="KW-0645">Protease</keyword>
<feature type="domain" description="MPN" evidence="6">
    <location>
        <begin position="22"/>
        <end position="132"/>
    </location>
</feature>
<dbReference type="InterPro" id="IPR001405">
    <property type="entry name" value="UPF0758"/>
</dbReference>
<evidence type="ECO:0000259" key="6">
    <source>
        <dbReference type="PROSITE" id="PS50249"/>
    </source>
</evidence>
<dbReference type="Proteomes" id="UP001176883">
    <property type="component" value="Unassembled WGS sequence"/>
</dbReference>
<dbReference type="PANTHER" id="PTHR30471">
    <property type="entry name" value="DNA REPAIR PROTEIN RADC"/>
    <property type="match status" value="1"/>
</dbReference>
<dbReference type="PROSITE" id="PS01302">
    <property type="entry name" value="UPF0758"/>
    <property type="match status" value="1"/>
</dbReference>
<evidence type="ECO:0000256" key="1">
    <source>
        <dbReference type="ARBA" id="ARBA00022670"/>
    </source>
</evidence>
<evidence type="ECO:0000256" key="4">
    <source>
        <dbReference type="ARBA" id="ARBA00022833"/>
    </source>
</evidence>
<dbReference type="InterPro" id="IPR020891">
    <property type="entry name" value="UPF0758_CS"/>
</dbReference>